<comment type="caution">
    <text evidence="2">The sequence shown here is derived from an EMBL/GenBank/DDBJ whole genome shotgun (WGS) entry which is preliminary data.</text>
</comment>
<accession>A0A812SES1</accession>
<sequence length="383" mass="43028">MRRCVALAACTSAMGYSFESHVGCSYSHIYPEQYVAYKTSELFPGSLDGDLTKKVWEDVVWTKDFVDISTHTQPRLRTRAKMRWDDRFLYIGAELQEPQPWATLTAHDSVIFQDNDFEVFVDANATTHFYKEFEMNAFNTTWELCLNKPYGDGGYENSTRVYGSKGWTMEPPLRCAANVQPLGALNNPKLPGERWTVEIALPLASLAERTGARAPPRPGDFWRASFSRVQWAVKVNPETGGYEKSPSCQSCPEPGTAHEDNWVWSPQYAIQMHQPETWGILQFEDSTEVGATYYREWPSRSAAMAIYYAQHAYAAKHEGAFTTQLHDLLQFSSEPFPVCADADTIISAAGEGKSAMFEATVRSPASPEVAATVRSDRYLTVAK</sequence>
<dbReference type="OrthoDB" id="59288at2759"/>
<dbReference type="CDD" id="cd09620">
    <property type="entry name" value="CBM9_like_3"/>
    <property type="match status" value="1"/>
</dbReference>
<dbReference type="GO" id="GO:0004553">
    <property type="term" value="F:hydrolase activity, hydrolyzing O-glycosyl compounds"/>
    <property type="evidence" value="ECO:0007669"/>
    <property type="project" value="InterPro"/>
</dbReference>
<dbReference type="Proteomes" id="UP000604046">
    <property type="component" value="Unassembled WGS sequence"/>
</dbReference>
<dbReference type="PANTHER" id="PTHR35532">
    <property type="entry name" value="SIMILAR TO POLYHYDROXYALKANOATE DEPOLYMERASE"/>
    <property type="match status" value="1"/>
</dbReference>
<dbReference type="EMBL" id="CAJNDS010002442">
    <property type="protein sequence ID" value="CAE7476842.1"/>
    <property type="molecule type" value="Genomic_DNA"/>
</dbReference>
<reference evidence="2" key="1">
    <citation type="submission" date="2021-02" db="EMBL/GenBank/DDBJ databases">
        <authorList>
            <person name="Dougan E. K."/>
            <person name="Rhodes N."/>
            <person name="Thang M."/>
            <person name="Chan C."/>
        </authorList>
    </citation>
    <scope>NUCLEOTIDE SEQUENCE</scope>
</reference>
<name>A0A812SES1_9DINO</name>
<gene>
    <name evidence="2" type="primary">PPIA</name>
    <name evidence="2" type="ORF">SNAT2548_LOCUS26786</name>
</gene>
<organism evidence="2 3">
    <name type="scientific">Symbiodinium natans</name>
    <dbReference type="NCBI Taxonomy" id="878477"/>
    <lineage>
        <taxon>Eukaryota</taxon>
        <taxon>Sar</taxon>
        <taxon>Alveolata</taxon>
        <taxon>Dinophyceae</taxon>
        <taxon>Suessiales</taxon>
        <taxon>Symbiodiniaceae</taxon>
        <taxon>Symbiodinium</taxon>
    </lineage>
</organism>
<dbReference type="GO" id="GO:0030246">
    <property type="term" value="F:carbohydrate binding"/>
    <property type="evidence" value="ECO:0007669"/>
    <property type="project" value="InterPro"/>
</dbReference>
<keyword evidence="3" id="KW-1185">Reference proteome</keyword>
<dbReference type="AlphaFoldDB" id="A0A812SES1"/>
<dbReference type="SUPFAM" id="SSF49344">
    <property type="entry name" value="CBD9-like"/>
    <property type="match status" value="1"/>
</dbReference>
<dbReference type="PANTHER" id="PTHR35532:SF5">
    <property type="entry name" value="CARBOHYDRATE-BINDING DOMAIN-CONTAINING PROTEIN"/>
    <property type="match status" value="1"/>
</dbReference>
<dbReference type="GO" id="GO:0016052">
    <property type="term" value="P:carbohydrate catabolic process"/>
    <property type="evidence" value="ECO:0007669"/>
    <property type="project" value="InterPro"/>
</dbReference>
<evidence type="ECO:0000313" key="2">
    <source>
        <dbReference type="EMBL" id="CAE7476842.1"/>
    </source>
</evidence>
<dbReference type="Gene3D" id="2.60.40.1190">
    <property type="match status" value="1"/>
</dbReference>
<evidence type="ECO:0000259" key="1">
    <source>
        <dbReference type="Pfam" id="PF06452"/>
    </source>
</evidence>
<dbReference type="InterPro" id="IPR010502">
    <property type="entry name" value="Carb-bd_dom_fam9"/>
</dbReference>
<proteinExistence type="predicted"/>
<feature type="domain" description="Carbohydrate-binding" evidence="1">
    <location>
        <begin position="48"/>
        <end position="140"/>
    </location>
</feature>
<evidence type="ECO:0000313" key="3">
    <source>
        <dbReference type="Proteomes" id="UP000604046"/>
    </source>
</evidence>
<dbReference type="Pfam" id="PF06452">
    <property type="entry name" value="CBM9_1"/>
    <property type="match status" value="1"/>
</dbReference>
<protein>
    <submittedName>
        <fullName evidence="2">PPIA protein</fullName>
    </submittedName>
</protein>